<dbReference type="NCBIfam" id="NF041882">
    <property type="entry name" value="PA3371_fam"/>
    <property type="match status" value="1"/>
</dbReference>
<dbReference type="AlphaFoldDB" id="A0A7Y8EEW5"/>
<organism evidence="2 3">
    <name type="scientific">Pseudomonas yamanorum</name>
    <dbReference type="NCBI Taxonomy" id="515393"/>
    <lineage>
        <taxon>Bacteria</taxon>
        <taxon>Pseudomonadati</taxon>
        <taxon>Pseudomonadota</taxon>
        <taxon>Gammaproteobacteria</taxon>
        <taxon>Pseudomonadales</taxon>
        <taxon>Pseudomonadaceae</taxon>
        <taxon>Pseudomonas</taxon>
    </lineage>
</organism>
<gene>
    <name evidence="2" type="ORF">HX822_10795</name>
</gene>
<dbReference type="InterPro" id="IPR049711">
    <property type="entry name" value="PA3371-like"/>
</dbReference>
<evidence type="ECO:0000256" key="1">
    <source>
        <dbReference type="SAM" id="Phobius"/>
    </source>
</evidence>
<keyword evidence="1" id="KW-1133">Transmembrane helix</keyword>
<proteinExistence type="predicted"/>
<reference evidence="2 3" key="1">
    <citation type="submission" date="2020-04" db="EMBL/GenBank/DDBJ databases">
        <title>Molecular characterization of pseudomonads from Agaricus bisporus reveal novel blotch 2 pathogens in Western Europe.</title>
        <authorList>
            <person name="Taparia T."/>
            <person name="Krijger M."/>
            <person name="Haynes E."/>
            <person name="Elpinstone J.G."/>
            <person name="Noble R."/>
            <person name="Van Der Wolf J."/>
        </authorList>
    </citation>
    <scope>NUCLEOTIDE SEQUENCE [LARGE SCALE GENOMIC DNA]</scope>
    <source>
        <strain evidence="2 3">IPO3782</strain>
    </source>
</reference>
<protein>
    <submittedName>
        <fullName evidence="2">Uncharacterized protein</fullName>
    </submittedName>
</protein>
<evidence type="ECO:0000313" key="3">
    <source>
        <dbReference type="Proteomes" id="UP000531950"/>
    </source>
</evidence>
<dbReference type="EMBL" id="JACARG010000016">
    <property type="protein sequence ID" value="NWE13423.1"/>
    <property type="molecule type" value="Genomic_DNA"/>
</dbReference>
<name>A0A7Y8EEW5_9PSED</name>
<sequence length="59" mass="6315">MTKSAWLFLTLALAAAGLGLNVVSRDAQTVAFVVAGVFGSLWVLAIIIGRRIKFDPVLR</sequence>
<dbReference type="Proteomes" id="UP000531950">
    <property type="component" value="Unassembled WGS sequence"/>
</dbReference>
<dbReference type="RefSeq" id="WP_177077393.1">
    <property type="nucleotide sequence ID" value="NZ_JACARG010000016.1"/>
</dbReference>
<feature type="transmembrane region" description="Helical" evidence="1">
    <location>
        <begin position="29"/>
        <end position="49"/>
    </location>
</feature>
<comment type="caution">
    <text evidence="2">The sequence shown here is derived from an EMBL/GenBank/DDBJ whole genome shotgun (WGS) entry which is preliminary data.</text>
</comment>
<evidence type="ECO:0000313" key="2">
    <source>
        <dbReference type="EMBL" id="NWE13423.1"/>
    </source>
</evidence>
<keyword evidence="1" id="KW-0812">Transmembrane</keyword>
<accession>A0A7Y8EEW5</accession>
<keyword evidence="1" id="KW-0472">Membrane</keyword>